<organism evidence="1 2">
    <name type="scientific">Bacteroides fragilis</name>
    <dbReference type="NCBI Taxonomy" id="817"/>
    <lineage>
        <taxon>Bacteria</taxon>
        <taxon>Pseudomonadati</taxon>
        <taxon>Bacteroidota</taxon>
        <taxon>Bacteroidia</taxon>
        <taxon>Bacteroidales</taxon>
        <taxon>Bacteroidaceae</taxon>
        <taxon>Bacteroides</taxon>
    </lineage>
</organism>
<name>A0A396BKK9_BACFG</name>
<sequence>MTENIYSKYETLLDELETNFDDDPMKTMCQMVDLYENLNSTYFHDLYDSISLWITENGNEKILKYIEDKHNPELKKLQDFLLHKLQNRGY</sequence>
<reference evidence="1 2" key="1">
    <citation type="submission" date="2018-08" db="EMBL/GenBank/DDBJ databases">
        <title>A genome reference for cultivated species of the human gut microbiota.</title>
        <authorList>
            <person name="Zou Y."/>
            <person name="Xue W."/>
            <person name="Luo G."/>
        </authorList>
    </citation>
    <scope>NUCLEOTIDE SEQUENCE [LARGE SCALE GENOMIC DNA]</scope>
    <source>
        <strain evidence="1 2">AM18-6</strain>
    </source>
</reference>
<dbReference type="EMBL" id="QRJE01000055">
    <property type="protein sequence ID" value="RHH05426.1"/>
    <property type="molecule type" value="Genomic_DNA"/>
</dbReference>
<dbReference type="RefSeq" id="WP_122330771.1">
    <property type="nucleotide sequence ID" value="NZ_JAQDYY010000053.1"/>
</dbReference>
<comment type="caution">
    <text evidence="1">The sequence shown here is derived from an EMBL/GenBank/DDBJ whole genome shotgun (WGS) entry which is preliminary data.</text>
</comment>
<dbReference type="Proteomes" id="UP000266644">
    <property type="component" value="Unassembled WGS sequence"/>
</dbReference>
<accession>A0A396BKK9</accession>
<evidence type="ECO:0000313" key="1">
    <source>
        <dbReference type="EMBL" id="RHH05426.1"/>
    </source>
</evidence>
<protein>
    <submittedName>
        <fullName evidence="1">Uncharacterized protein</fullName>
    </submittedName>
</protein>
<evidence type="ECO:0000313" key="2">
    <source>
        <dbReference type="Proteomes" id="UP000266644"/>
    </source>
</evidence>
<proteinExistence type="predicted"/>
<dbReference type="AlphaFoldDB" id="A0A396BKK9"/>
<gene>
    <name evidence="1" type="ORF">DW228_22970</name>
</gene>